<dbReference type="Proteomes" id="UP000237662">
    <property type="component" value="Unassembled WGS sequence"/>
</dbReference>
<protein>
    <submittedName>
        <fullName evidence="10">Alg9-like mannosyltransferase family protein</fullName>
    </submittedName>
</protein>
<feature type="transmembrane region" description="Helical" evidence="9">
    <location>
        <begin position="110"/>
        <end position="127"/>
    </location>
</feature>
<feature type="transmembrane region" description="Helical" evidence="9">
    <location>
        <begin position="260"/>
        <end position="280"/>
    </location>
</feature>
<accession>A0A2S6I6C3</accession>
<comment type="subcellular location">
    <subcellularLocation>
        <location evidence="1">Endomembrane system</location>
        <topology evidence="1">Multi-pass membrane protein</topology>
    </subcellularLocation>
    <subcellularLocation>
        <location evidence="2">Endoplasmic reticulum membrane</location>
    </subcellularLocation>
</comment>
<keyword evidence="4 10" id="KW-0808">Transferase</keyword>
<reference evidence="10 11" key="1">
    <citation type="submission" date="2018-02" db="EMBL/GenBank/DDBJ databases">
        <title>Genomic Encyclopedia of Archaeal and Bacterial Type Strains, Phase II (KMG-II): from individual species to whole genera.</title>
        <authorList>
            <person name="Goeker M."/>
        </authorList>
    </citation>
    <scope>NUCLEOTIDE SEQUENCE [LARGE SCALE GENOMIC DNA]</scope>
    <source>
        <strain evidence="10 11">DSM 29526</strain>
    </source>
</reference>
<dbReference type="AlphaFoldDB" id="A0A2S6I6C3"/>
<dbReference type="GO" id="GO:0012505">
    <property type="term" value="C:endomembrane system"/>
    <property type="evidence" value="ECO:0007669"/>
    <property type="project" value="UniProtKB-SubCell"/>
</dbReference>
<keyword evidence="8 9" id="KW-0472">Membrane</keyword>
<evidence type="ECO:0000313" key="11">
    <source>
        <dbReference type="Proteomes" id="UP000237662"/>
    </source>
</evidence>
<evidence type="ECO:0000256" key="3">
    <source>
        <dbReference type="ARBA" id="ARBA00022676"/>
    </source>
</evidence>
<keyword evidence="5 9" id="KW-0812">Transmembrane</keyword>
<feature type="transmembrane region" description="Helical" evidence="9">
    <location>
        <begin position="162"/>
        <end position="191"/>
    </location>
</feature>
<evidence type="ECO:0000256" key="1">
    <source>
        <dbReference type="ARBA" id="ARBA00004127"/>
    </source>
</evidence>
<proteinExistence type="predicted"/>
<dbReference type="GO" id="GO:0000030">
    <property type="term" value="F:mannosyltransferase activity"/>
    <property type="evidence" value="ECO:0007669"/>
    <property type="project" value="TreeGrafter"/>
</dbReference>
<evidence type="ECO:0000256" key="7">
    <source>
        <dbReference type="ARBA" id="ARBA00022989"/>
    </source>
</evidence>
<evidence type="ECO:0000256" key="5">
    <source>
        <dbReference type="ARBA" id="ARBA00022692"/>
    </source>
</evidence>
<evidence type="ECO:0000313" key="10">
    <source>
        <dbReference type="EMBL" id="PPK86690.1"/>
    </source>
</evidence>
<feature type="transmembrane region" description="Helical" evidence="9">
    <location>
        <begin position="203"/>
        <end position="225"/>
    </location>
</feature>
<keyword evidence="11" id="KW-1185">Reference proteome</keyword>
<evidence type="ECO:0000256" key="6">
    <source>
        <dbReference type="ARBA" id="ARBA00022824"/>
    </source>
</evidence>
<dbReference type="Pfam" id="PF03901">
    <property type="entry name" value="Glyco_transf_22"/>
    <property type="match status" value="1"/>
</dbReference>
<evidence type="ECO:0000256" key="2">
    <source>
        <dbReference type="ARBA" id="ARBA00004586"/>
    </source>
</evidence>
<comment type="caution">
    <text evidence="10">The sequence shown here is derived from an EMBL/GenBank/DDBJ whole genome shotgun (WGS) entry which is preliminary data.</text>
</comment>
<evidence type="ECO:0000256" key="8">
    <source>
        <dbReference type="ARBA" id="ARBA00023136"/>
    </source>
</evidence>
<feature type="transmembrane region" description="Helical" evidence="9">
    <location>
        <begin position="309"/>
        <end position="329"/>
    </location>
</feature>
<dbReference type="EMBL" id="PTJC01000006">
    <property type="protein sequence ID" value="PPK86690.1"/>
    <property type="molecule type" value="Genomic_DNA"/>
</dbReference>
<organism evidence="10 11">
    <name type="scientific">Neolewinella xylanilytica</name>
    <dbReference type="NCBI Taxonomy" id="1514080"/>
    <lineage>
        <taxon>Bacteria</taxon>
        <taxon>Pseudomonadati</taxon>
        <taxon>Bacteroidota</taxon>
        <taxon>Saprospiria</taxon>
        <taxon>Saprospirales</taxon>
        <taxon>Lewinellaceae</taxon>
        <taxon>Neolewinella</taxon>
    </lineage>
</organism>
<dbReference type="PANTHER" id="PTHR22760">
    <property type="entry name" value="GLYCOSYLTRANSFERASE"/>
    <property type="match status" value="1"/>
</dbReference>
<keyword evidence="6" id="KW-0256">Endoplasmic reticulum</keyword>
<evidence type="ECO:0000256" key="4">
    <source>
        <dbReference type="ARBA" id="ARBA00022679"/>
    </source>
</evidence>
<evidence type="ECO:0000256" key="9">
    <source>
        <dbReference type="SAM" id="Phobius"/>
    </source>
</evidence>
<feature type="transmembrane region" description="Helical" evidence="9">
    <location>
        <begin position="341"/>
        <end position="361"/>
    </location>
</feature>
<keyword evidence="7 9" id="KW-1133">Transmembrane helix</keyword>
<name>A0A2S6I6C3_9BACT</name>
<keyword evidence="3 10" id="KW-0328">Glycosyltransferase</keyword>
<feature type="transmembrane region" description="Helical" evidence="9">
    <location>
        <begin position="75"/>
        <end position="98"/>
    </location>
</feature>
<dbReference type="InterPro" id="IPR005599">
    <property type="entry name" value="GPI_mannosylTrfase"/>
</dbReference>
<gene>
    <name evidence="10" type="ORF">CLV84_3626</name>
</gene>
<sequence length="471" mass="53305">MLAAFLFLLTAYFSVGHHQGDEHFQILEFAAYKLGLAASDDLSWEYHEAMRPALQPAMVFGLYRVLEVFGPVNPFVVAFLLRLLSAGATLGLVAVLHLRYRDQLLSGERTGWLLLLLFNWCLYYNGVRFSSENWGGLAAIAGLLSFPIRWNDRHSFTPTGGYGAVFAGVFFGLAFLFRYQLALFVGGFYVWWLLFYRKEWGQLLTSVAGGLAVLAICYPLTYWLYGEWTIPAWNYFTANLVAGKAAGYGTLPWWAYLKLVFLRGVPPLGLLYVAATLYFVYRYRKDPVAWSVGAFVLVHSLLGRKDIRFLFPLIPVLPVLIAGSWRGLADFLLSSRLKRGLRPLVWTCIVVNGLLLAAVVFRPAASEIAPLHFLYRHYPGPATLTGAEARIIVAEETTGRFFHRRGHRLDPGLTDYGTCAPAPCLYLRRTNGDPRPPDGAKLVYTDRPDWLLSWLPFGLLSREKWWYIYEV</sequence>